<name>A0A8J5Q4B0_FUSOX</name>
<evidence type="ECO:0000313" key="2">
    <source>
        <dbReference type="Proteomes" id="UP000693942"/>
    </source>
</evidence>
<accession>A0A8J5Q4B0</accession>
<proteinExistence type="predicted"/>
<comment type="caution">
    <text evidence="1">The sequence shown here is derived from an EMBL/GenBank/DDBJ whole genome shotgun (WGS) entry which is preliminary data.</text>
</comment>
<reference evidence="1" key="1">
    <citation type="submission" date="2021-04" db="EMBL/GenBank/DDBJ databases">
        <title>First draft genome resource for Brassicaceae pathogens Fusarium oxysporum f. sp. raphani and Fusarium oxysporum f. sp. rapae.</title>
        <authorList>
            <person name="Asai S."/>
        </authorList>
    </citation>
    <scope>NUCLEOTIDE SEQUENCE</scope>
    <source>
        <strain evidence="1">Tf1262</strain>
    </source>
</reference>
<dbReference type="Proteomes" id="UP000693942">
    <property type="component" value="Unassembled WGS sequence"/>
</dbReference>
<dbReference type="EMBL" id="JAELUR010000004">
    <property type="protein sequence ID" value="KAG7432159.1"/>
    <property type="molecule type" value="Genomic_DNA"/>
</dbReference>
<sequence>MSFHFDSALRYQSTMSTQASASKTPPEDTAMQVAFRNATPYIIQLFLAEIERLDVSRDGQADEAYLESLAELKHAVELISKPRGNKHVARL</sequence>
<dbReference type="AlphaFoldDB" id="A0A8J5Q4B0"/>
<protein>
    <submittedName>
        <fullName evidence="1">Uncharacterized protein</fullName>
    </submittedName>
</protein>
<gene>
    <name evidence="1" type="ORF">Forpi1262_v005613</name>
</gene>
<organism evidence="1 2">
    <name type="scientific">Fusarium oxysporum f. sp. raphani</name>
    <dbReference type="NCBI Taxonomy" id="96318"/>
    <lineage>
        <taxon>Eukaryota</taxon>
        <taxon>Fungi</taxon>
        <taxon>Dikarya</taxon>
        <taxon>Ascomycota</taxon>
        <taxon>Pezizomycotina</taxon>
        <taxon>Sordariomycetes</taxon>
        <taxon>Hypocreomycetidae</taxon>
        <taxon>Hypocreales</taxon>
        <taxon>Nectriaceae</taxon>
        <taxon>Fusarium</taxon>
        <taxon>Fusarium oxysporum species complex</taxon>
    </lineage>
</organism>
<evidence type="ECO:0000313" key="1">
    <source>
        <dbReference type="EMBL" id="KAG7432159.1"/>
    </source>
</evidence>